<dbReference type="Gene3D" id="2.40.110.10">
    <property type="entry name" value="Butyryl-CoA Dehydrogenase, subunit A, domain 2"/>
    <property type="match status" value="1"/>
</dbReference>
<comment type="similarity">
    <text evidence="2">Belongs to the acyl-CoA dehydrogenase family.</text>
</comment>
<evidence type="ECO:0000259" key="7">
    <source>
        <dbReference type="Pfam" id="PF02771"/>
    </source>
</evidence>
<gene>
    <name evidence="8" type="ORF">SAMN02745775_103417</name>
</gene>
<evidence type="ECO:0000313" key="9">
    <source>
        <dbReference type="Proteomes" id="UP000199473"/>
    </source>
</evidence>
<dbReference type="InterPro" id="IPR013786">
    <property type="entry name" value="AcylCoA_DH/ox_N"/>
</dbReference>
<name>A0A1I4AH90_9PROT</name>
<dbReference type="Gene3D" id="1.10.540.10">
    <property type="entry name" value="Acyl-CoA dehydrogenase/oxidase, N-terminal domain"/>
    <property type="match status" value="1"/>
</dbReference>
<dbReference type="GO" id="GO:0050660">
    <property type="term" value="F:flavin adenine dinucleotide binding"/>
    <property type="evidence" value="ECO:0007669"/>
    <property type="project" value="InterPro"/>
</dbReference>
<evidence type="ECO:0000256" key="5">
    <source>
        <dbReference type="ARBA" id="ARBA00023002"/>
    </source>
</evidence>
<keyword evidence="3" id="KW-0285">Flavoprotein</keyword>
<dbReference type="InterPro" id="IPR009075">
    <property type="entry name" value="AcylCo_DH/oxidase_C"/>
</dbReference>
<dbReference type="InterPro" id="IPR036250">
    <property type="entry name" value="AcylCo_DH-like_C"/>
</dbReference>
<evidence type="ECO:0000259" key="6">
    <source>
        <dbReference type="Pfam" id="PF00441"/>
    </source>
</evidence>
<dbReference type="EMBL" id="FOSQ01000003">
    <property type="protein sequence ID" value="SFK55109.1"/>
    <property type="molecule type" value="Genomic_DNA"/>
</dbReference>
<dbReference type="Gene3D" id="1.20.140.10">
    <property type="entry name" value="Butyryl-CoA Dehydrogenase, subunit A, domain 3"/>
    <property type="match status" value="1"/>
</dbReference>
<feature type="domain" description="Acyl-CoA dehydrogenase/oxidase C-terminal" evidence="6">
    <location>
        <begin position="230"/>
        <end position="363"/>
    </location>
</feature>
<dbReference type="PANTHER" id="PTHR43884:SF20">
    <property type="entry name" value="ACYL-COA DEHYDROGENASE FADE28"/>
    <property type="match status" value="1"/>
</dbReference>
<dbReference type="RefSeq" id="WP_092959753.1">
    <property type="nucleotide sequence ID" value="NZ_FOSQ01000003.1"/>
</dbReference>
<protein>
    <submittedName>
        <fullName evidence="8">Acyl-CoA dehydrogenase</fullName>
    </submittedName>
</protein>
<keyword evidence="9" id="KW-1185">Reference proteome</keyword>
<dbReference type="Pfam" id="PF00441">
    <property type="entry name" value="Acyl-CoA_dh_1"/>
    <property type="match status" value="1"/>
</dbReference>
<proteinExistence type="inferred from homology"/>
<evidence type="ECO:0000256" key="3">
    <source>
        <dbReference type="ARBA" id="ARBA00022630"/>
    </source>
</evidence>
<accession>A0A1I4AH90</accession>
<keyword evidence="5" id="KW-0560">Oxidoreductase</keyword>
<evidence type="ECO:0000256" key="4">
    <source>
        <dbReference type="ARBA" id="ARBA00022827"/>
    </source>
</evidence>
<dbReference type="Pfam" id="PF02771">
    <property type="entry name" value="Acyl-CoA_dh_N"/>
    <property type="match status" value="1"/>
</dbReference>
<sequence length="379" mass="39929">MDVLPDEDEAAIQATAEDFLAAECTPALVRAAERDAARWSPALFARIAELGWLRLCLPEEDGGDGLPLTHLAVLFDVLGRHLAPVPMHGTMVGAITLARCGTPAQRAILPAVGRGEARIALAIQEADGSWSADALALRGRREGDGIILDGAKSFVDGFRESTHAIAAFLLDGAPALALLESDAPGLSATDLVTTAKDSSASLVFDGVRVPASRIIAGAAPLRLLMDLAAAFLAAQMAGAARRATERAADYAKDRVAFGQPIGAFQAIQHMAADMLIGAEGAQLLAREAIWRLGEGLPATVEAAQAKAFANEKCLAACRSAQQIHGGIGFIEVHDQQLWYRRVAAWAHRCGTAREHRRTVAAALLDQQGPVRLDVPLVAE</sequence>
<dbReference type="SUPFAM" id="SSF47203">
    <property type="entry name" value="Acyl-CoA dehydrogenase C-terminal domain-like"/>
    <property type="match status" value="1"/>
</dbReference>
<dbReference type="GO" id="GO:0003995">
    <property type="term" value="F:acyl-CoA dehydrogenase activity"/>
    <property type="evidence" value="ECO:0007669"/>
    <property type="project" value="TreeGrafter"/>
</dbReference>
<dbReference type="SUPFAM" id="SSF56645">
    <property type="entry name" value="Acyl-CoA dehydrogenase NM domain-like"/>
    <property type="match status" value="1"/>
</dbReference>
<reference evidence="8 9" key="1">
    <citation type="submission" date="2016-10" db="EMBL/GenBank/DDBJ databases">
        <authorList>
            <person name="de Groot N.N."/>
        </authorList>
    </citation>
    <scope>NUCLEOTIDE SEQUENCE [LARGE SCALE GENOMIC DNA]</scope>
    <source>
        <strain evidence="8 9">DSM 19981</strain>
    </source>
</reference>
<dbReference type="InterPro" id="IPR037069">
    <property type="entry name" value="AcylCoA_DH/ox_N_sf"/>
</dbReference>
<keyword evidence="4" id="KW-0274">FAD</keyword>
<organism evidence="8 9">
    <name type="scientific">Falsiroseomonas stagni DSM 19981</name>
    <dbReference type="NCBI Taxonomy" id="1123062"/>
    <lineage>
        <taxon>Bacteria</taxon>
        <taxon>Pseudomonadati</taxon>
        <taxon>Pseudomonadota</taxon>
        <taxon>Alphaproteobacteria</taxon>
        <taxon>Acetobacterales</taxon>
        <taxon>Roseomonadaceae</taxon>
        <taxon>Falsiroseomonas</taxon>
    </lineage>
</organism>
<comment type="cofactor">
    <cofactor evidence="1">
        <name>FAD</name>
        <dbReference type="ChEBI" id="CHEBI:57692"/>
    </cofactor>
</comment>
<evidence type="ECO:0000256" key="2">
    <source>
        <dbReference type="ARBA" id="ARBA00009347"/>
    </source>
</evidence>
<dbReference type="AlphaFoldDB" id="A0A1I4AH90"/>
<dbReference type="CDD" id="cd00567">
    <property type="entry name" value="ACAD"/>
    <property type="match status" value="1"/>
</dbReference>
<dbReference type="STRING" id="1123062.SAMN02745775_103417"/>
<evidence type="ECO:0000313" key="8">
    <source>
        <dbReference type="EMBL" id="SFK55109.1"/>
    </source>
</evidence>
<feature type="domain" description="Acyl-CoA dehydrogenase/oxidase N-terminal" evidence="7">
    <location>
        <begin position="7"/>
        <end position="116"/>
    </location>
</feature>
<dbReference type="Proteomes" id="UP000199473">
    <property type="component" value="Unassembled WGS sequence"/>
</dbReference>
<dbReference type="InterPro" id="IPR046373">
    <property type="entry name" value="Acyl-CoA_Oxase/DH_mid-dom_sf"/>
</dbReference>
<dbReference type="InterPro" id="IPR009100">
    <property type="entry name" value="AcylCoA_DH/oxidase_NM_dom_sf"/>
</dbReference>
<dbReference type="OrthoDB" id="7328575at2"/>
<dbReference type="PANTHER" id="PTHR43884">
    <property type="entry name" value="ACYL-COA DEHYDROGENASE"/>
    <property type="match status" value="1"/>
</dbReference>
<evidence type="ECO:0000256" key="1">
    <source>
        <dbReference type="ARBA" id="ARBA00001974"/>
    </source>
</evidence>